<dbReference type="SUPFAM" id="SSF53448">
    <property type="entry name" value="Nucleotide-diphospho-sugar transferases"/>
    <property type="match status" value="1"/>
</dbReference>
<dbReference type="EMBL" id="WNAF01000011">
    <property type="protein sequence ID" value="MTR77622.1"/>
    <property type="molecule type" value="Genomic_DNA"/>
</dbReference>
<dbReference type="InterPro" id="IPR036388">
    <property type="entry name" value="WH-like_DNA-bd_sf"/>
</dbReference>
<dbReference type="PANTHER" id="PTHR43777:SF1">
    <property type="entry name" value="MOLYBDENUM COFACTOR CYTIDYLYLTRANSFERASE"/>
    <property type="match status" value="1"/>
</dbReference>
<evidence type="ECO:0000259" key="1">
    <source>
        <dbReference type="Pfam" id="PF12804"/>
    </source>
</evidence>
<comment type="caution">
    <text evidence="2">The sequence shown here is derived from an EMBL/GenBank/DDBJ whole genome shotgun (WGS) entry which is preliminary data.</text>
</comment>
<dbReference type="GO" id="GO:0016779">
    <property type="term" value="F:nucleotidyltransferase activity"/>
    <property type="evidence" value="ECO:0007669"/>
    <property type="project" value="UniProtKB-ARBA"/>
</dbReference>
<keyword evidence="2" id="KW-0808">Transferase</keyword>
<protein>
    <submittedName>
        <fullName evidence="2">NTP transferase domain-containing protein</fullName>
    </submittedName>
</protein>
<gene>
    <name evidence="2" type="ORF">GMD21_13320</name>
</gene>
<name>A0A844KGK2_9FIRM</name>
<accession>A0A844KGK2</accession>
<proteinExistence type="predicted"/>
<dbReference type="Pfam" id="PF12804">
    <property type="entry name" value="NTP_transf_3"/>
    <property type="match status" value="1"/>
</dbReference>
<organism evidence="2 3">
    <name type="scientific">Mediterraneibacter faecis</name>
    <dbReference type="NCBI Taxonomy" id="592978"/>
    <lineage>
        <taxon>Bacteria</taxon>
        <taxon>Bacillati</taxon>
        <taxon>Bacillota</taxon>
        <taxon>Clostridia</taxon>
        <taxon>Lachnospirales</taxon>
        <taxon>Lachnospiraceae</taxon>
        <taxon>Mediterraneibacter</taxon>
    </lineage>
</organism>
<dbReference type="Proteomes" id="UP000448177">
    <property type="component" value="Unassembled WGS sequence"/>
</dbReference>
<evidence type="ECO:0000313" key="2">
    <source>
        <dbReference type="EMBL" id="MTR77622.1"/>
    </source>
</evidence>
<dbReference type="InterPro" id="IPR029044">
    <property type="entry name" value="Nucleotide-diphossugar_trans"/>
</dbReference>
<feature type="domain" description="MobA-like NTP transferase" evidence="1">
    <location>
        <begin position="7"/>
        <end position="169"/>
    </location>
</feature>
<reference evidence="2 3" key="1">
    <citation type="journal article" date="2019" name="Nat. Med.">
        <title>A library of human gut bacterial isolates paired with longitudinal multiomics data enables mechanistic microbiome research.</title>
        <authorList>
            <person name="Poyet M."/>
            <person name="Groussin M."/>
            <person name="Gibbons S.M."/>
            <person name="Avila-Pacheco J."/>
            <person name="Jiang X."/>
            <person name="Kearney S.M."/>
            <person name="Perrotta A.R."/>
            <person name="Berdy B."/>
            <person name="Zhao S."/>
            <person name="Lieberman T.D."/>
            <person name="Swanson P.K."/>
            <person name="Smith M."/>
            <person name="Roesemann S."/>
            <person name="Alexander J.E."/>
            <person name="Rich S.A."/>
            <person name="Livny J."/>
            <person name="Vlamakis H."/>
            <person name="Clish C."/>
            <person name="Bullock K."/>
            <person name="Deik A."/>
            <person name="Scott J."/>
            <person name="Pierce K.A."/>
            <person name="Xavier R.J."/>
            <person name="Alm E.J."/>
        </authorList>
    </citation>
    <scope>NUCLEOTIDE SEQUENCE [LARGE SCALE GENOMIC DNA]</scope>
    <source>
        <strain evidence="2 3">BIOML-A1</strain>
    </source>
</reference>
<dbReference type="PANTHER" id="PTHR43777">
    <property type="entry name" value="MOLYBDENUM COFACTOR CYTIDYLYLTRANSFERASE"/>
    <property type="match status" value="1"/>
</dbReference>
<keyword evidence="3" id="KW-1185">Reference proteome</keyword>
<dbReference type="SUPFAM" id="SSF46785">
    <property type="entry name" value="Winged helix' DNA-binding domain"/>
    <property type="match status" value="1"/>
</dbReference>
<dbReference type="InterPro" id="IPR025877">
    <property type="entry name" value="MobA-like_NTP_Trfase"/>
</dbReference>
<dbReference type="AlphaFoldDB" id="A0A844KGK2"/>
<dbReference type="Gene3D" id="3.90.550.10">
    <property type="entry name" value="Spore Coat Polysaccharide Biosynthesis Protein SpsA, Chain A"/>
    <property type="match status" value="1"/>
</dbReference>
<evidence type="ECO:0000313" key="3">
    <source>
        <dbReference type="Proteomes" id="UP000448177"/>
    </source>
</evidence>
<dbReference type="InterPro" id="IPR036390">
    <property type="entry name" value="WH_DNA-bd_sf"/>
</dbReference>
<dbReference type="Gene3D" id="1.10.10.10">
    <property type="entry name" value="Winged helix-like DNA-binding domain superfamily/Winged helix DNA-binding domain"/>
    <property type="match status" value="1"/>
</dbReference>
<sequence>MQMRVGAVIAAAGKSGGYKSYDKMKSVDGIQVLRQMILNFKRAGVDEIVLITGYQAEQVEKKLAKLGAVFLRSEDYEKEEMITSAVRGMNYLKPRCEKFFFCPAGVSLFTEDTVRVLMQKAKENENDQEKVYVPVWEERKGHPILMDRSMIDQFASYEGEGGLKGAMDALNVERIFVPVEDNGVAIYSGQGESFREIFKEKEKERRIRPRVKLQLEKNENFFGPGIVFLLRQIDTLGSVRDACAKTGMSYSKGWSLIRSAEKELGYTVVERSPGGKHGGVASVSEAGKDILRKYELLEKDVAKYAEKRYKDIFES</sequence>